<comment type="caution">
    <text evidence="1">The sequence shown here is derived from an EMBL/GenBank/DDBJ whole genome shotgun (WGS) entry which is preliminary data.</text>
</comment>
<accession>A0A2S9KE81</accession>
<gene>
    <name evidence="1" type="ORF">C6P61_09610</name>
</gene>
<dbReference type="Proteomes" id="UP000238326">
    <property type="component" value="Unassembled WGS sequence"/>
</dbReference>
<dbReference type="EMBL" id="PVLR01000024">
    <property type="protein sequence ID" value="PRD68748.1"/>
    <property type="molecule type" value="Genomic_DNA"/>
</dbReference>
<keyword evidence="2" id="KW-1185">Reference proteome</keyword>
<dbReference type="RefSeq" id="WP_105729707.1">
    <property type="nucleotide sequence ID" value="NZ_DAIPCI010000011.1"/>
</dbReference>
<reference evidence="1 2" key="1">
    <citation type="submission" date="2018-03" db="EMBL/GenBank/DDBJ databases">
        <title>Comparative genomics illustrates the genes involved in a hyperalkaliphilic mechanisms of Serpentinomonas isolated from highly-alkaline calcium-rich serpentinized springs.</title>
        <authorList>
            <person name="Suzuki S."/>
            <person name="Ishii S."/>
            <person name="Walworth N."/>
            <person name="Bird L."/>
            <person name="Kuenen J.G."/>
            <person name="Nealson K.H."/>
        </authorList>
    </citation>
    <scope>NUCLEOTIDE SEQUENCE [LARGE SCALE GENOMIC DNA]</scope>
    <source>
        <strain evidence="1 2">83</strain>
    </source>
</reference>
<evidence type="ECO:0000313" key="2">
    <source>
        <dbReference type="Proteomes" id="UP000238326"/>
    </source>
</evidence>
<name>A0A2S9KE81_9BURK</name>
<proteinExistence type="predicted"/>
<dbReference type="OrthoDB" id="583336at2"/>
<evidence type="ECO:0000313" key="1">
    <source>
        <dbReference type="EMBL" id="PRD68748.1"/>
    </source>
</evidence>
<dbReference type="AlphaFoldDB" id="A0A2S9KE81"/>
<organism evidence="1 2">
    <name type="scientific">Malikia spinosa</name>
    <dbReference type="NCBI Taxonomy" id="86180"/>
    <lineage>
        <taxon>Bacteria</taxon>
        <taxon>Pseudomonadati</taxon>
        <taxon>Pseudomonadota</taxon>
        <taxon>Betaproteobacteria</taxon>
        <taxon>Burkholderiales</taxon>
        <taxon>Comamonadaceae</taxon>
        <taxon>Malikia</taxon>
    </lineage>
</organism>
<protein>
    <submittedName>
        <fullName evidence="1">Uncharacterized protein</fullName>
    </submittedName>
</protein>
<sequence>MSNPRESNFSQVFLIYCLDRMPDGSYVALNRFYKPVGLTSTDWVEYEQFPVRFKFKRALSAKQIAALSCHGDTAAERIYLYADGSVPTASAANWAVYASRLERLAGYKILHGGDN</sequence>